<dbReference type="PATRIC" id="fig|467210.3.peg.1846"/>
<dbReference type="SUPFAM" id="SSF51556">
    <property type="entry name" value="Metallo-dependent hydrolases"/>
    <property type="match status" value="1"/>
</dbReference>
<evidence type="ECO:0000256" key="2">
    <source>
        <dbReference type="ARBA" id="ARBA00022801"/>
    </source>
</evidence>
<dbReference type="InterPro" id="IPR032466">
    <property type="entry name" value="Metal_Hydrolase"/>
</dbReference>
<dbReference type="GO" id="GO:0016788">
    <property type="term" value="F:hydrolase activity, acting on ester bonds"/>
    <property type="evidence" value="ECO:0007669"/>
    <property type="project" value="InterPro"/>
</dbReference>
<dbReference type="AlphaFoldDB" id="A0A133ZLP7"/>
<sequence length="261" mass="29959">MDKKEEFYIIDTHAHYDDDAFNEDRDELLKELDVVGIKRVVNIAASMESVESSLLLAHKYDFVYAAVGVHPSYSEEINTESIAKLEKMLSDEKCVAIGEMGLDYYYDEPQRQIQKKAFIAQLELAKKYDYPVVIHSRDAAKDTLDILKEFEGVKGVIHCYSYSKEMAREFIKLGYVLGIGGVVTFKNAKKLEETVEDISFDDFVLETDCPYLSPVPNRGKRNSSLNLTYIVDRISEIKGVSRDFIIEKTFENARKLYPKMK</sequence>
<dbReference type="Proteomes" id="UP000070394">
    <property type="component" value="Unassembled WGS sequence"/>
</dbReference>
<dbReference type="EMBL" id="LSDA01000102">
    <property type="protein sequence ID" value="KXB56357.1"/>
    <property type="molecule type" value="Genomic_DNA"/>
</dbReference>
<evidence type="ECO:0000313" key="5">
    <source>
        <dbReference type="Proteomes" id="UP000070394"/>
    </source>
</evidence>
<name>A0A133ZLP7_9FIRM</name>
<dbReference type="CDD" id="cd01310">
    <property type="entry name" value="TatD_DNAse"/>
    <property type="match status" value="1"/>
</dbReference>
<dbReference type="Gene3D" id="3.20.20.140">
    <property type="entry name" value="Metal-dependent hydrolases"/>
    <property type="match status" value="1"/>
</dbReference>
<feature type="binding site" evidence="3">
    <location>
        <position position="135"/>
    </location>
    <ligand>
        <name>a divalent metal cation</name>
        <dbReference type="ChEBI" id="CHEBI:60240"/>
        <label>2</label>
    </ligand>
</feature>
<dbReference type="NCBIfam" id="TIGR00010">
    <property type="entry name" value="YchF/TatD family DNA exonuclease"/>
    <property type="match status" value="1"/>
</dbReference>
<accession>A0A133ZLP7</accession>
<organism evidence="4 5">
    <name type="scientific">Lachnoanaerobaculum saburreum</name>
    <dbReference type="NCBI Taxonomy" id="467210"/>
    <lineage>
        <taxon>Bacteria</taxon>
        <taxon>Bacillati</taxon>
        <taxon>Bacillota</taxon>
        <taxon>Clostridia</taxon>
        <taxon>Lachnospirales</taxon>
        <taxon>Lachnospiraceae</taxon>
        <taxon>Lachnoanaerobaculum</taxon>
    </lineage>
</organism>
<evidence type="ECO:0000256" key="3">
    <source>
        <dbReference type="PIRSR" id="PIRSR005902-1"/>
    </source>
</evidence>
<feature type="binding site" evidence="3">
    <location>
        <position position="208"/>
    </location>
    <ligand>
        <name>a divalent metal cation</name>
        <dbReference type="ChEBI" id="CHEBI:60240"/>
        <label>1</label>
    </ligand>
</feature>
<gene>
    <name evidence="4" type="ORF">HMPREF1866_01865</name>
</gene>
<dbReference type="GO" id="GO:0004536">
    <property type="term" value="F:DNA nuclease activity"/>
    <property type="evidence" value="ECO:0007669"/>
    <property type="project" value="InterPro"/>
</dbReference>
<dbReference type="GO" id="GO:0046872">
    <property type="term" value="F:metal ion binding"/>
    <property type="evidence" value="ECO:0007669"/>
    <property type="project" value="UniProtKB-KW"/>
</dbReference>
<dbReference type="RefSeq" id="WP_060931548.1">
    <property type="nucleotide sequence ID" value="NZ_KQ959836.1"/>
</dbReference>
<evidence type="ECO:0000256" key="1">
    <source>
        <dbReference type="ARBA" id="ARBA00022723"/>
    </source>
</evidence>
<feature type="binding site" evidence="3">
    <location>
        <position position="15"/>
    </location>
    <ligand>
        <name>a divalent metal cation</name>
        <dbReference type="ChEBI" id="CHEBI:60240"/>
        <label>1</label>
    </ligand>
</feature>
<feature type="binding site" evidence="3">
    <location>
        <position position="158"/>
    </location>
    <ligand>
        <name>a divalent metal cation</name>
        <dbReference type="ChEBI" id="CHEBI:60240"/>
        <label>2</label>
    </ligand>
</feature>
<dbReference type="OrthoDB" id="9810005at2"/>
<dbReference type="FunFam" id="3.20.20.140:FF:000005">
    <property type="entry name" value="TatD family hydrolase"/>
    <property type="match status" value="1"/>
</dbReference>
<dbReference type="PANTHER" id="PTHR46124">
    <property type="entry name" value="D-AMINOACYL-TRNA DEACYLASE"/>
    <property type="match status" value="1"/>
</dbReference>
<protein>
    <submittedName>
        <fullName evidence="4">Hydrolase, TatD family</fullName>
    </submittedName>
</protein>
<dbReference type="PIRSF" id="PIRSF005902">
    <property type="entry name" value="DNase_TatD"/>
    <property type="match status" value="1"/>
</dbReference>
<dbReference type="InterPro" id="IPR001130">
    <property type="entry name" value="TatD-like"/>
</dbReference>
<comment type="caution">
    <text evidence="4">The sequence shown here is derived from an EMBL/GenBank/DDBJ whole genome shotgun (WGS) entry which is preliminary data.</text>
</comment>
<keyword evidence="5" id="KW-1185">Reference proteome</keyword>
<feature type="binding site" evidence="3">
    <location>
        <position position="99"/>
    </location>
    <ligand>
        <name>a divalent metal cation</name>
        <dbReference type="ChEBI" id="CHEBI:60240"/>
        <label>1</label>
    </ligand>
</feature>
<reference evidence="5" key="1">
    <citation type="submission" date="2016-01" db="EMBL/GenBank/DDBJ databases">
        <authorList>
            <person name="Mitreva M."/>
            <person name="Pepin K.H."/>
            <person name="Mihindukulasuriya K.A."/>
            <person name="Fulton R."/>
            <person name="Fronick C."/>
            <person name="O'Laughlin M."/>
            <person name="Miner T."/>
            <person name="Herter B."/>
            <person name="Rosa B.A."/>
            <person name="Cordes M."/>
            <person name="Tomlinson C."/>
            <person name="Wollam A."/>
            <person name="Palsikar V.B."/>
            <person name="Mardis E.R."/>
            <person name="Wilson R.K."/>
        </authorList>
    </citation>
    <scope>NUCLEOTIDE SEQUENCE [LARGE SCALE GENOMIC DNA]</scope>
    <source>
        <strain evidence="5">DNF00896</strain>
    </source>
</reference>
<feature type="binding site" evidence="3">
    <location>
        <position position="13"/>
    </location>
    <ligand>
        <name>a divalent metal cation</name>
        <dbReference type="ChEBI" id="CHEBI:60240"/>
        <label>1</label>
    </ligand>
</feature>
<dbReference type="InterPro" id="IPR015991">
    <property type="entry name" value="TatD/YcfH-like"/>
</dbReference>
<dbReference type="Pfam" id="PF01026">
    <property type="entry name" value="TatD_DNase"/>
    <property type="match status" value="1"/>
</dbReference>
<evidence type="ECO:0000313" key="4">
    <source>
        <dbReference type="EMBL" id="KXB56357.1"/>
    </source>
</evidence>
<proteinExistence type="predicted"/>
<dbReference type="GO" id="GO:0005829">
    <property type="term" value="C:cytosol"/>
    <property type="evidence" value="ECO:0007669"/>
    <property type="project" value="TreeGrafter"/>
</dbReference>
<dbReference type="STRING" id="467210.HMPREF1866_01865"/>
<keyword evidence="2 4" id="KW-0378">Hydrolase</keyword>
<dbReference type="PANTHER" id="PTHR46124:SF2">
    <property type="entry name" value="D-AMINOACYL-TRNA DEACYLASE"/>
    <property type="match status" value="1"/>
</dbReference>
<keyword evidence="1 3" id="KW-0479">Metal-binding</keyword>